<evidence type="ECO:0000256" key="1">
    <source>
        <dbReference type="ARBA" id="ARBA00004651"/>
    </source>
</evidence>
<comment type="subcellular location">
    <subcellularLocation>
        <location evidence="1">Cell membrane</location>
        <topology evidence="1">Multi-pass membrane protein</topology>
    </subcellularLocation>
</comment>
<evidence type="ECO:0000256" key="7">
    <source>
        <dbReference type="ARBA" id="ARBA00023136"/>
    </source>
</evidence>
<dbReference type="GO" id="GO:0006865">
    <property type="term" value="P:amino acid transport"/>
    <property type="evidence" value="ECO:0007669"/>
    <property type="project" value="UniProtKB-KW"/>
</dbReference>
<proteinExistence type="predicted"/>
<feature type="transmembrane region" description="Helical" evidence="8">
    <location>
        <begin position="48"/>
        <end position="67"/>
    </location>
</feature>
<dbReference type="PANTHER" id="PTHR43495:SF2">
    <property type="entry name" value="D-SERINE_D-ALANINE_GLYCINE TRANSPORTER"/>
    <property type="match status" value="1"/>
</dbReference>
<keyword evidence="5" id="KW-0029">Amino-acid transport</keyword>
<feature type="transmembrane region" description="Helical" evidence="8">
    <location>
        <begin position="275"/>
        <end position="296"/>
    </location>
</feature>
<dbReference type="GO" id="GO:0005886">
    <property type="term" value="C:plasma membrane"/>
    <property type="evidence" value="ECO:0007669"/>
    <property type="project" value="UniProtKB-SubCell"/>
</dbReference>
<keyword evidence="7 8" id="KW-0472">Membrane</keyword>
<keyword evidence="2" id="KW-0813">Transport</keyword>
<evidence type="ECO:0000313" key="11">
    <source>
        <dbReference type="Proteomes" id="UP000037778"/>
    </source>
</evidence>
<evidence type="ECO:0000256" key="4">
    <source>
        <dbReference type="ARBA" id="ARBA00022692"/>
    </source>
</evidence>
<dbReference type="PANTHER" id="PTHR43495">
    <property type="entry name" value="GABA PERMEASE"/>
    <property type="match status" value="1"/>
</dbReference>
<feature type="transmembrane region" description="Helical" evidence="8">
    <location>
        <begin position="338"/>
        <end position="357"/>
    </location>
</feature>
<feature type="domain" description="Amino acid permease/ SLC12A" evidence="9">
    <location>
        <begin position="20"/>
        <end position="449"/>
    </location>
</feature>
<name>A0A0M9DC45_9LACO</name>
<evidence type="ECO:0000256" key="2">
    <source>
        <dbReference type="ARBA" id="ARBA00022448"/>
    </source>
</evidence>
<feature type="transmembrane region" description="Helical" evidence="8">
    <location>
        <begin position="435"/>
        <end position="456"/>
    </location>
</feature>
<dbReference type="Proteomes" id="UP000037778">
    <property type="component" value="Unassembled WGS sequence"/>
</dbReference>
<sequence length="461" mass="50626">MHEKNKKNADGTVRSLSNRHVQMIAIGGTIGTGLFLGSGSTISKTGPSVLLVYLVIGCLFFLMMRGIGEMFYSDPNQHTFVAFITKYLGHTAGYFTGWSYWIGLLFASMAELSAIATYVNFWFPHIPAWLIEVVFLAVLATLNIIAVKVFGEAEFWFAMIKVIAIVALIVTGIFMAFFHASTPVGHASFGNILDHFTMFPNGFFNFFAAFPMVFFAFQGIEFVSITLGESKDPKTVVKKAVNETLWRILIFYIGALSVIMVVIPWTKLSPTNSPFVQVFSIAGLPAAAAVINFVVLTSAASSLNSIIFSAGRHLYQLAKDTHTDGFIHKNLTHVSKNGIPIASIGLTAALILINPILTVTHSVSFMFTLVAGATSDMCIIVYLFTMFAHRKYRKSADFLDHGFKMPAYQFTSPLTIAFFVFIFVSLFFIPGDEVGAISAVIWTVAFYAGIGIKRLVSRSKA</sequence>
<evidence type="ECO:0000313" key="10">
    <source>
        <dbReference type="EMBL" id="KOY75973.1"/>
    </source>
</evidence>
<accession>A0A0M9DC45</accession>
<keyword evidence="11" id="KW-1185">Reference proteome</keyword>
<feature type="transmembrane region" description="Helical" evidence="8">
    <location>
        <begin position="407"/>
        <end position="429"/>
    </location>
</feature>
<dbReference type="Gene3D" id="1.20.1740.10">
    <property type="entry name" value="Amino acid/polyamine transporter I"/>
    <property type="match status" value="1"/>
</dbReference>
<dbReference type="PATRIC" id="fig|148814.8.peg.1332"/>
<feature type="transmembrane region" description="Helical" evidence="8">
    <location>
        <begin position="202"/>
        <end position="223"/>
    </location>
</feature>
<keyword evidence="3" id="KW-1003">Cell membrane</keyword>
<evidence type="ECO:0000256" key="8">
    <source>
        <dbReference type="SAM" id="Phobius"/>
    </source>
</evidence>
<evidence type="ECO:0000256" key="6">
    <source>
        <dbReference type="ARBA" id="ARBA00022989"/>
    </source>
</evidence>
<dbReference type="EMBL" id="JXCY01000007">
    <property type="protein sequence ID" value="KOY75973.1"/>
    <property type="molecule type" value="Genomic_DNA"/>
</dbReference>
<protein>
    <submittedName>
        <fullName evidence="10">Aromatic amino acid transport protein</fullName>
    </submittedName>
</protein>
<feature type="transmembrane region" description="Helical" evidence="8">
    <location>
        <begin position="244"/>
        <end position="263"/>
    </location>
</feature>
<dbReference type="PIRSF" id="PIRSF006060">
    <property type="entry name" value="AA_transporter"/>
    <property type="match status" value="1"/>
</dbReference>
<keyword evidence="6 8" id="KW-1133">Transmembrane helix</keyword>
<evidence type="ECO:0000256" key="3">
    <source>
        <dbReference type="ARBA" id="ARBA00022475"/>
    </source>
</evidence>
<dbReference type="AlphaFoldDB" id="A0A0M9DC45"/>
<feature type="transmembrane region" description="Helical" evidence="8">
    <location>
        <begin position="21"/>
        <end position="42"/>
    </location>
</feature>
<organism evidence="10 11">
    <name type="scientific">Apilactobacillus kunkeei</name>
    <dbReference type="NCBI Taxonomy" id="148814"/>
    <lineage>
        <taxon>Bacteria</taxon>
        <taxon>Bacillati</taxon>
        <taxon>Bacillota</taxon>
        <taxon>Bacilli</taxon>
        <taxon>Lactobacillales</taxon>
        <taxon>Lactobacillaceae</taxon>
        <taxon>Apilactobacillus</taxon>
    </lineage>
</organism>
<evidence type="ECO:0000259" key="9">
    <source>
        <dbReference type="Pfam" id="PF00324"/>
    </source>
</evidence>
<feature type="transmembrane region" description="Helical" evidence="8">
    <location>
        <begin position="363"/>
        <end position="387"/>
    </location>
</feature>
<dbReference type="GO" id="GO:0055085">
    <property type="term" value="P:transmembrane transport"/>
    <property type="evidence" value="ECO:0007669"/>
    <property type="project" value="InterPro"/>
</dbReference>
<gene>
    <name evidence="10" type="ORF">RZ71_04060</name>
</gene>
<evidence type="ECO:0000256" key="5">
    <source>
        <dbReference type="ARBA" id="ARBA00022970"/>
    </source>
</evidence>
<comment type="caution">
    <text evidence="10">The sequence shown here is derived from an EMBL/GenBank/DDBJ whole genome shotgun (WGS) entry which is preliminary data.</text>
</comment>
<dbReference type="Pfam" id="PF00324">
    <property type="entry name" value="AA_permease"/>
    <property type="match status" value="1"/>
</dbReference>
<dbReference type="InterPro" id="IPR004841">
    <property type="entry name" value="AA-permease/SLC12A_dom"/>
</dbReference>
<keyword evidence="4 8" id="KW-0812">Transmembrane</keyword>
<feature type="transmembrane region" description="Helical" evidence="8">
    <location>
        <begin position="162"/>
        <end position="182"/>
    </location>
</feature>
<dbReference type="PROSITE" id="PS00218">
    <property type="entry name" value="AMINO_ACID_PERMEASE_1"/>
    <property type="match status" value="1"/>
</dbReference>
<reference evidence="10 11" key="1">
    <citation type="journal article" date="2015" name="Genome Biol. Evol.">
        <title>Functionally Structured Genomes in Lactobacillus kunkeei Colonizing the Honey Crop and Food Products of Honeybees and Stingless Bees.</title>
        <authorList>
            <person name="Tamarit D."/>
            <person name="Ellegaard K.M."/>
            <person name="Wikander J."/>
            <person name="Olofsson T."/>
            <person name="Vasquez A."/>
            <person name="Andersson S.G."/>
        </authorList>
    </citation>
    <scope>NUCLEOTIDE SEQUENCE [LARGE SCALE GENOMIC DNA]</scope>
    <source>
        <strain evidence="10 11">LAko</strain>
    </source>
</reference>
<dbReference type="RefSeq" id="WP_053792197.1">
    <property type="nucleotide sequence ID" value="NZ_JXCY01000007.1"/>
</dbReference>
<dbReference type="InterPro" id="IPR004840">
    <property type="entry name" value="Amino_acid_permease_CS"/>
</dbReference>
<dbReference type="FunFam" id="1.20.1740.10:FF:000001">
    <property type="entry name" value="Amino acid permease"/>
    <property type="match status" value="1"/>
</dbReference>
<feature type="transmembrane region" description="Helical" evidence="8">
    <location>
        <begin position="129"/>
        <end position="150"/>
    </location>
</feature>